<keyword evidence="6" id="KW-1185">Reference proteome</keyword>
<evidence type="ECO:0000256" key="1">
    <source>
        <dbReference type="ARBA" id="ARBA00022475"/>
    </source>
</evidence>
<evidence type="ECO:0000313" key="5">
    <source>
        <dbReference type="EMBL" id="MBC2607427.1"/>
    </source>
</evidence>
<proteinExistence type="predicted"/>
<dbReference type="EMBL" id="JACHVC010000013">
    <property type="protein sequence ID" value="MBC2607427.1"/>
    <property type="molecule type" value="Genomic_DNA"/>
</dbReference>
<dbReference type="RefSeq" id="WP_185661316.1">
    <property type="nucleotide sequence ID" value="NZ_CAWPOO010000013.1"/>
</dbReference>
<keyword evidence="3" id="KW-1133">Transmembrane helix</keyword>
<keyword evidence="2" id="KW-0812">Transmembrane</keyword>
<evidence type="ECO:0000256" key="2">
    <source>
        <dbReference type="ARBA" id="ARBA00022692"/>
    </source>
</evidence>
<keyword evidence="4" id="KW-0472">Membrane</keyword>
<reference evidence="5 6" key="1">
    <citation type="submission" date="2020-07" db="EMBL/GenBank/DDBJ databases">
        <authorList>
            <person name="Feng X."/>
        </authorList>
    </citation>
    <scope>NUCLEOTIDE SEQUENCE [LARGE SCALE GENOMIC DNA]</scope>
    <source>
        <strain evidence="5 6">JCM23202</strain>
    </source>
</reference>
<evidence type="ECO:0000313" key="6">
    <source>
        <dbReference type="Proteomes" id="UP000526501"/>
    </source>
</evidence>
<keyword evidence="1" id="KW-1003">Cell membrane</keyword>
<evidence type="ECO:0000256" key="3">
    <source>
        <dbReference type="ARBA" id="ARBA00022989"/>
    </source>
</evidence>
<comment type="caution">
    <text evidence="5">The sequence shown here is derived from an EMBL/GenBank/DDBJ whole genome shotgun (WGS) entry which is preliminary data.</text>
</comment>
<dbReference type="Proteomes" id="UP000526501">
    <property type="component" value="Unassembled WGS sequence"/>
</dbReference>
<dbReference type="InterPro" id="IPR022853">
    <property type="entry name" value="FloA"/>
</dbReference>
<name>A0A7X1B8D2_9BACT</name>
<organism evidence="5 6">
    <name type="scientific">Pelagicoccus albus</name>
    <dbReference type="NCBI Taxonomy" id="415222"/>
    <lineage>
        <taxon>Bacteria</taxon>
        <taxon>Pseudomonadati</taxon>
        <taxon>Verrucomicrobiota</taxon>
        <taxon>Opitutia</taxon>
        <taxon>Puniceicoccales</taxon>
        <taxon>Pelagicoccaceae</taxon>
        <taxon>Pelagicoccus</taxon>
    </lineage>
</organism>
<protein>
    <submittedName>
        <fullName evidence="5">Flotillin-like FloA family protein</fullName>
    </submittedName>
</protein>
<evidence type="ECO:0000256" key="4">
    <source>
        <dbReference type="ARBA" id="ARBA00023136"/>
    </source>
</evidence>
<dbReference type="AlphaFoldDB" id="A0A7X1B8D2"/>
<gene>
    <name evidence="5" type="ORF">H5P27_15345</name>
</gene>
<dbReference type="Pfam" id="PF12127">
    <property type="entry name" value="FloA"/>
    <property type="match status" value="1"/>
</dbReference>
<sequence>MSLFLKERFAMSIRGCPASKLIRLFKKSETHGMGVSLTQLEAHHLCGGDPFGLVDELIDAKRNGIELEWDRACAIDLATMNTDDSLSLAIEKAKSSIHDSFDMELSSTGKRSWILTITVSHKVNLHRYVGGADFPILKERIIQRIEEFYESKKETIASMFPTQDFKSYIFEKSPDVSTKLTITDIEIEIQN</sequence>
<accession>A0A7X1B8D2</accession>